<comment type="catalytic activity">
    <reaction evidence="7">
        <text>Hydrolysis of terminal non-reducing beta-D-galactose residues in beta-D-galactosides.</text>
        <dbReference type="EC" id="3.2.1.23"/>
    </reaction>
</comment>
<dbReference type="Pfam" id="PF21317">
    <property type="entry name" value="BetaGal_ABD_1"/>
    <property type="match status" value="1"/>
</dbReference>
<evidence type="ECO:0000256" key="7">
    <source>
        <dbReference type="RuleBase" id="RU000675"/>
    </source>
</evidence>
<dbReference type="InterPro" id="IPR017853">
    <property type="entry name" value="GH"/>
</dbReference>
<dbReference type="InterPro" id="IPR048912">
    <property type="entry name" value="BetaGal1-like_ABD1"/>
</dbReference>
<comment type="similarity">
    <text evidence="1 8">Belongs to the glycosyl hydrolase 35 family.</text>
</comment>
<dbReference type="Proteomes" id="UP001141950">
    <property type="component" value="Unassembled WGS sequence"/>
</dbReference>
<evidence type="ECO:0000256" key="8">
    <source>
        <dbReference type="RuleBase" id="RU003679"/>
    </source>
</evidence>
<evidence type="ECO:0000256" key="5">
    <source>
        <dbReference type="ARBA" id="ARBA00023295"/>
    </source>
</evidence>
<comment type="caution">
    <text evidence="12">The sequence shown here is derived from an EMBL/GenBank/DDBJ whole genome shotgun (WGS) entry which is preliminary data.</text>
</comment>
<dbReference type="InterPro" id="IPR008979">
    <property type="entry name" value="Galactose-bd-like_sf"/>
</dbReference>
<keyword evidence="2" id="KW-0732">Signal</keyword>
<feature type="domain" description="Beta-galactosidase galactose-binding" evidence="11">
    <location>
        <begin position="507"/>
        <end position="565"/>
    </location>
</feature>
<evidence type="ECO:0000313" key="12">
    <source>
        <dbReference type="EMBL" id="MCR2804614.1"/>
    </source>
</evidence>
<proteinExistence type="inferred from homology"/>
<dbReference type="Gene3D" id="2.60.120.260">
    <property type="entry name" value="Galactose-binding domain-like"/>
    <property type="match status" value="2"/>
</dbReference>
<dbReference type="FunFam" id="2.60.120.260:FF:000021">
    <property type="entry name" value="Beta-galactosidase"/>
    <property type="match status" value="1"/>
</dbReference>
<dbReference type="PRINTS" id="PR00742">
    <property type="entry name" value="GLHYDRLASE35"/>
</dbReference>
<keyword evidence="4" id="KW-0325">Glycoprotein</keyword>
<keyword evidence="3 7" id="KW-0378">Hydrolase</keyword>
<dbReference type="InterPro" id="IPR001944">
    <property type="entry name" value="Glycoside_Hdrlase_35"/>
</dbReference>
<evidence type="ECO:0000256" key="1">
    <source>
        <dbReference type="ARBA" id="ARBA00009809"/>
    </source>
</evidence>
<evidence type="ECO:0000313" key="13">
    <source>
        <dbReference type="Proteomes" id="UP001141950"/>
    </source>
</evidence>
<sequence>MHASRLEWKDKQYELGGEPLRIMSGAIHYFRVVPEYWEDRLLKLRACGFNTVETYVAWNVHEPKEGAFCFEGIADLERFVRLAGELGLYVIVRPSPYICAEWEFGGLPAWLLSDSDMRLRCFDPAYLAKVDRYYDELIPRLVPLQSTNGGPIIAVQVENEYGSYGNDTRYLEYLRDGLLARSVDVLLFTSDGPTDEMLIGGTIEGVHATVNFGSRVEESFGKFREYRETEPLMCMEYWNGWFDHWMEPHHVRDGGDVAEVLDQMLSAGASVNFYMFHGGTNFGFYNGANHIKTYEPTVTSYDYDAPLTEWGDITPKYDAIRAVMEKHGFEAGCPLPEPLPKRSYGKVALSESGQLFPQLSKMGSPVDSVWTLPMEKVGQAYGFILYSTWVKGPRAGQQLHIQEVRDRAQVFLGGKPIGVVERWNPQPLALEVPAEGARLDILVENMGRVNYGPLLRDAKGITEGVRIDNQFQFDWTITPLPLDGDMLSRVTYQEAAAPNENQTAGMPAFYKGSFEAEEACDTFLRFDGWKKGVAWVNGFNLGRYWEAGPQKALYVPGPLLRKGANEIVLFELEGAAEDAAVTLTDKPDLGRIEAVDDSFLNFVGEDEAEQA</sequence>
<dbReference type="EC" id="3.2.1.23" evidence="7"/>
<feature type="domain" description="Beta-galactosidase 1-like first all-beta" evidence="10">
    <location>
        <begin position="373"/>
        <end position="480"/>
    </location>
</feature>
<evidence type="ECO:0000256" key="3">
    <source>
        <dbReference type="ARBA" id="ARBA00022801"/>
    </source>
</evidence>
<dbReference type="SUPFAM" id="SSF51445">
    <property type="entry name" value="(Trans)glycosidases"/>
    <property type="match status" value="1"/>
</dbReference>
<dbReference type="InterPro" id="IPR026283">
    <property type="entry name" value="B-gal_1-like"/>
</dbReference>
<dbReference type="GO" id="GO:0004565">
    <property type="term" value="F:beta-galactosidase activity"/>
    <property type="evidence" value="ECO:0007669"/>
    <property type="project" value="UniProtKB-EC"/>
</dbReference>
<accession>A0A9X2MR22</accession>
<evidence type="ECO:0000259" key="11">
    <source>
        <dbReference type="Pfam" id="PF21467"/>
    </source>
</evidence>
<dbReference type="Gene3D" id="3.20.20.80">
    <property type="entry name" value="Glycosidases"/>
    <property type="match status" value="1"/>
</dbReference>
<dbReference type="PIRSF" id="PIRSF006336">
    <property type="entry name" value="B-gal"/>
    <property type="match status" value="1"/>
</dbReference>
<dbReference type="Pfam" id="PF01301">
    <property type="entry name" value="Glyco_hydro_35"/>
    <property type="match status" value="1"/>
</dbReference>
<name>A0A9X2MR22_9BACL</name>
<dbReference type="InterPro" id="IPR019801">
    <property type="entry name" value="Glyco_hydro_35_CS"/>
</dbReference>
<dbReference type="AlphaFoldDB" id="A0A9X2MR22"/>
<feature type="active site" description="Proton donor" evidence="6">
    <location>
        <position position="160"/>
    </location>
</feature>
<evidence type="ECO:0000259" key="10">
    <source>
        <dbReference type="Pfam" id="PF21317"/>
    </source>
</evidence>
<dbReference type="InterPro" id="IPR031330">
    <property type="entry name" value="Gly_Hdrlase_35_cat"/>
</dbReference>
<feature type="domain" description="Glycoside hydrolase 35 catalytic" evidence="9">
    <location>
        <begin position="16"/>
        <end position="326"/>
    </location>
</feature>
<reference evidence="12" key="1">
    <citation type="submission" date="2022-08" db="EMBL/GenBank/DDBJ databases">
        <title>The genomic sequence of strain Paenibacillus sp. SCIV0701.</title>
        <authorList>
            <person name="Zhao H."/>
        </authorList>
    </citation>
    <scope>NUCLEOTIDE SEQUENCE</scope>
    <source>
        <strain evidence="12">SCIV0701</strain>
    </source>
</reference>
<organism evidence="12 13">
    <name type="scientific">Paenibacillus soyae</name>
    <dbReference type="NCBI Taxonomy" id="2969249"/>
    <lineage>
        <taxon>Bacteria</taxon>
        <taxon>Bacillati</taxon>
        <taxon>Bacillota</taxon>
        <taxon>Bacilli</taxon>
        <taxon>Bacillales</taxon>
        <taxon>Paenibacillaceae</taxon>
        <taxon>Paenibacillus</taxon>
    </lineage>
</organism>
<protein>
    <recommendedName>
        <fullName evidence="7">Beta-galactosidase</fullName>
        <ecNumber evidence="7">3.2.1.23</ecNumber>
    </recommendedName>
</protein>
<dbReference type="FunFam" id="3.20.20.80:FF:000017">
    <property type="entry name" value="Beta-galactosidase"/>
    <property type="match status" value="1"/>
</dbReference>
<dbReference type="EMBL" id="JANIPJ010000007">
    <property type="protein sequence ID" value="MCR2804614.1"/>
    <property type="molecule type" value="Genomic_DNA"/>
</dbReference>
<evidence type="ECO:0000256" key="6">
    <source>
        <dbReference type="PIRSR" id="PIRSR006336-1"/>
    </source>
</evidence>
<dbReference type="SUPFAM" id="SSF49785">
    <property type="entry name" value="Galactose-binding domain-like"/>
    <property type="match status" value="1"/>
</dbReference>
<dbReference type="PROSITE" id="PS01182">
    <property type="entry name" value="GLYCOSYL_HYDROL_F35"/>
    <property type="match status" value="1"/>
</dbReference>
<feature type="active site" description="Nucleophile" evidence="6">
    <location>
        <position position="236"/>
    </location>
</feature>
<evidence type="ECO:0000256" key="4">
    <source>
        <dbReference type="ARBA" id="ARBA00023180"/>
    </source>
</evidence>
<gene>
    <name evidence="12" type="ORF">NQZ67_12070</name>
</gene>
<dbReference type="PANTHER" id="PTHR23421">
    <property type="entry name" value="BETA-GALACTOSIDASE RELATED"/>
    <property type="match status" value="1"/>
</dbReference>
<evidence type="ECO:0000259" key="9">
    <source>
        <dbReference type="Pfam" id="PF01301"/>
    </source>
</evidence>
<keyword evidence="13" id="KW-1185">Reference proteome</keyword>
<dbReference type="InterPro" id="IPR048913">
    <property type="entry name" value="BetaGal_gal-bd"/>
</dbReference>
<dbReference type="Pfam" id="PF21467">
    <property type="entry name" value="BetaGal_gal-bd"/>
    <property type="match status" value="1"/>
</dbReference>
<keyword evidence="5 7" id="KW-0326">Glycosidase</keyword>
<dbReference type="GO" id="GO:0005975">
    <property type="term" value="P:carbohydrate metabolic process"/>
    <property type="evidence" value="ECO:0007669"/>
    <property type="project" value="InterPro"/>
</dbReference>
<evidence type="ECO:0000256" key="2">
    <source>
        <dbReference type="ARBA" id="ARBA00022729"/>
    </source>
</evidence>